<evidence type="ECO:0000256" key="1">
    <source>
        <dbReference type="ARBA" id="ARBA00022729"/>
    </source>
</evidence>
<dbReference type="PANTHER" id="PTHR30383">
    <property type="entry name" value="THIOESTERASE 1/PROTEASE 1/LYSOPHOSPHOLIPASE L1"/>
    <property type="match status" value="1"/>
</dbReference>
<comment type="caution">
    <text evidence="5">The sequence shown here is derived from an EMBL/GenBank/DDBJ whole genome shotgun (WGS) entry which is preliminary data.</text>
</comment>
<gene>
    <name evidence="5" type="ORF">C8A00DRAFT_18880</name>
</gene>
<dbReference type="PANTHER" id="PTHR30383:SF5">
    <property type="entry name" value="SGNH HYDROLASE-TYPE ESTERASE DOMAIN-CONTAINING PROTEIN"/>
    <property type="match status" value="1"/>
</dbReference>
<dbReference type="AlphaFoldDB" id="A0AAN6VDP7"/>
<dbReference type="Gene3D" id="3.40.50.1110">
    <property type="entry name" value="SGNH hydrolase"/>
    <property type="match status" value="1"/>
</dbReference>
<reference evidence="5" key="2">
    <citation type="submission" date="2023-05" db="EMBL/GenBank/DDBJ databases">
        <authorList>
            <consortium name="Lawrence Berkeley National Laboratory"/>
            <person name="Steindorff A."/>
            <person name="Hensen N."/>
            <person name="Bonometti L."/>
            <person name="Westerberg I."/>
            <person name="Brannstrom I.O."/>
            <person name="Guillou S."/>
            <person name="Cros-Aarteil S."/>
            <person name="Calhoun S."/>
            <person name="Haridas S."/>
            <person name="Kuo A."/>
            <person name="Mondo S."/>
            <person name="Pangilinan J."/>
            <person name="Riley R."/>
            <person name="Labutti K."/>
            <person name="Andreopoulos B."/>
            <person name="Lipzen A."/>
            <person name="Chen C."/>
            <person name="Yanf M."/>
            <person name="Daum C."/>
            <person name="Ng V."/>
            <person name="Clum A."/>
            <person name="Ohm R."/>
            <person name="Martin F."/>
            <person name="Silar P."/>
            <person name="Natvig D."/>
            <person name="Lalanne C."/>
            <person name="Gautier V."/>
            <person name="Ament-Velasquez S.L."/>
            <person name="Kruys A."/>
            <person name="Hutchinson M.I."/>
            <person name="Powell A.J."/>
            <person name="Barry K."/>
            <person name="Miller A.N."/>
            <person name="Grigoriev I.V."/>
            <person name="Debuchy R."/>
            <person name="Gladieux P."/>
            <person name="Thoren M.H."/>
            <person name="Johannesson H."/>
        </authorList>
    </citation>
    <scope>NUCLEOTIDE SEQUENCE</scope>
    <source>
        <strain evidence="5">CBS 538.74</strain>
    </source>
</reference>
<dbReference type="SUPFAM" id="SSF69318">
    <property type="entry name" value="Integrin alpha N-terminal domain"/>
    <property type="match status" value="2"/>
</dbReference>
<dbReference type="SUPFAM" id="SSF52266">
    <property type="entry name" value="SGNH hydrolase"/>
    <property type="match status" value="1"/>
</dbReference>
<proteinExistence type="predicted"/>
<name>A0AAN6VDP7_9PEZI</name>
<dbReference type="InterPro" id="IPR036514">
    <property type="entry name" value="SGNH_hydro_sf"/>
</dbReference>
<reference evidence="5" key="1">
    <citation type="journal article" date="2023" name="Mol. Phylogenet. Evol.">
        <title>Genome-scale phylogeny and comparative genomics of the fungal order Sordariales.</title>
        <authorList>
            <person name="Hensen N."/>
            <person name="Bonometti L."/>
            <person name="Westerberg I."/>
            <person name="Brannstrom I.O."/>
            <person name="Guillou S."/>
            <person name="Cros-Aarteil S."/>
            <person name="Calhoun S."/>
            <person name="Haridas S."/>
            <person name="Kuo A."/>
            <person name="Mondo S."/>
            <person name="Pangilinan J."/>
            <person name="Riley R."/>
            <person name="LaButti K."/>
            <person name="Andreopoulos B."/>
            <person name="Lipzen A."/>
            <person name="Chen C."/>
            <person name="Yan M."/>
            <person name="Daum C."/>
            <person name="Ng V."/>
            <person name="Clum A."/>
            <person name="Steindorff A."/>
            <person name="Ohm R.A."/>
            <person name="Martin F."/>
            <person name="Silar P."/>
            <person name="Natvig D.O."/>
            <person name="Lalanne C."/>
            <person name="Gautier V."/>
            <person name="Ament-Velasquez S.L."/>
            <person name="Kruys A."/>
            <person name="Hutchinson M.I."/>
            <person name="Powell A.J."/>
            <person name="Barry K."/>
            <person name="Miller A.N."/>
            <person name="Grigoriev I.V."/>
            <person name="Debuchy R."/>
            <person name="Gladieux P."/>
            <person name="Hiltunen Thoren M."/>
            <person name="Johannesson H."/>
        </authorList>
    </citation>
    <scope>NUCLEOTIDE SEQUENCE</scope>
    <source>
        <strain evidence="5">CBS 538.74</strain>
    </source>
</reference>
<dbReference type="Pfam" id="PF13517">
    <property type="entry name" value="FG-GAP_3"/>
    <property type="match status" value="3"/>
</dbReference>
<evidence type="ECO:0000313" key="5">
    <source>
        <dbReference type="EMBL" id="KAK4149425.1"/>
    </source>
</evidence>
<keyword evidence="6" id="KW-1185">Reference proteome</keyword>
<accession>A0AAN6VDP7</accession>
<dbReference type="GO" id="GO:0004622">
    <property type="term" value="F:phosphatidylcholine lysophospholipase activity"/>
    <property type="evidence" value="ECO:0007669"/>
    <property type="project" value="TreeGrafter"/>
</dbReference>
<organism evidence="5 6">
    <name type="scientific">Chaetomidium leptoderma</name>
    <dbReference type="NCBI Taxonomy" id="669021"/>
    <lineage>
        <taxon>Eukaryota</taxon>
        <taxon>Fungi</taxon>
        <taxon>Dikarya</taxon>
        <taxon>Ascomycota</taxon>
        <taxon>Pezizomycotina</taxon>
        <taxon>Sordariomycetes</taxon>
        <taxon>Sordariomycetidae</taxon>
        <taxon>Sordariales</taxon>
        <taxon>Chaetomiaceae</taxon>
        <taxon>Chaetomidium</taxon>
    </lineage>
</organism>
<feature type="compositionally biased region" description="Pro residues" evidence="2">
    <location>
        <begin position="817"/>
        <end position="827"/>
    </location>
</feature>
<feature type="domain" description="SGNH hydrolase-type esterase" evidence="4">
    <location>
        <begin position="41"/>
        <end position="215"/>
    </location>
</feature>
<dbReference type="CDD" id="cd01833">
    <property type="entry name" value="XynB_like"/>
    <property type="match status" value="1"/>
</dbReference>
<feature type="chain" id="PRO_5042881859" description="SGNH hydrolase-type esterase domain-containing protein" evidence="3">
    <location>
        <begin position="20"/>
        <end position="834"/>
    </location>
</feature>
<dbReference type="EMBL" id="MU857161">
    <property type="protein sequence ID" value="KAK4149425.1"/>
    <property type="molecule type" value="Genomic_DNA"/>
</dbReference>
<evidence type="ECO:0000256" key="2">
    <source>
        <dbReference type="SAM" id="MobiDB-lite"/>
    </source>
</evidence>
<dbReference type="InterPro" id="IPR028994">
    <property type="entry name" value="Integrin_alpha_N"/>
</dbReference>
<dbReference type="Pfam" id="PF13472">
    <property type="entry name" value="Lipase_GDSL_2"/>
    <property type="match status" value="1"/>
</dbReference>
<dbReference type="Gene3D" id="2.130.10.130">
    <property type="entry name" value="Integrin alpha, N-terminal"/>
    <property type="match status" value="2"/>
</dbReference>
<sequence>MLSQSLALWAFLLLRLACGSPSSALSTRQIADGVPLRILPLGDSITWGYGSSHGNGWRADLRSRLTGSQVTYVGSQTSGNMANGQNEGHPGAVISQIANYAKQSTGRRPNVVLLMAGTNDMNNPTDPSTAPGRLDSLITQLVAACPDAAVIVAKLTPNRNPSANARTLTFNDALPAIVQRHQDAGHHVLLADMYAALPLAADLGDGLHPSDGGYAKMAAAWHGAMVSAAGNGWINKPVEVPGGGGVGRGVCTANLYWDPIHGQVASGVGSGDPSRFPTGKWWDRNTVHKGHGKSTKGGFVHLADLDGDGKDDYLWVHPDSGAVELHLNLGNDAGWDEVGQVASGIGQGAGVRFADINGDGKADYLWISPEGGVEYYRNGGRASGTGKWIWYYEGQIASGRGKRAVLRFADLDGDGRADLAVVGENGSLVGYLNVGPGNKPSFRSMGTIAEGDGGMDGVELRDLNGDGRADYLHVKANGAVTAYINMLGDKFGAQPDWLPIGDIASGVGAKRENIVFGDLSGDGRVDYLVVNQTSGVLRMYQNQGTGSTYRAGHNVFLADITGSGRKDFLIVSPDGAIELYENGGPGGSKWLWISRGQIASGVGKRANISRFGDLDGEGRDDYLVVDPDTSAVHFWQNGGPLANGKWLWIDRGRVAGGAGLGKGKGVRFADLDGDGKVDFIYLDGGGRAVAYLNGGPCATCSDNWLWMPQGTVADGVGARREDIIFADINGDGKADYLVVDPLNGAVTMYRNGGPGSPKWIWYPVSEPIAHGVGANGYVVRFADLTGNGRADYLRLTMGNGAIDMWMNGCSGQHVPDEPNPPAVPGDPIPNIGDG</sequence>
<dbReference type="Proteomes" id="UP001302745">
    <property type="component" value="Unassembled WGS sequence"/>
</dbReference>
<feature type="signal peptide" evidence="3">
    <location>
        <begin position="1"/>
        <end position="19"/>
    </location>
</feature>
<feature type="non-terminal residue" evidence="5">
    <location>
        <position position="834"/>
    </location>
</feature>
<feature type="region of interest" description="Disordered" evidence="2">
    <location>
        <begin position="811"/>
        <end position="834"/>
    </location>
</feature>
<evidence type="ECO:0000256" key="3">
    <source>
        <dbReference type="SAM" id="SignalP"/>
    </source>
</evidence>
<dbReference type="InterPro" id="IPR013830">
    <property type="entry name" value="SGNH_hydro"/>
</dbReference>
<dbReference type="InterPro" id="IPR013517">
    <property type="entry name" value="FG-GAP"/>
</dbReference>
<dbReference type="InterPro" id="IPR051532">
    <property type="entry name" value="Ester_Hydrolysis_Enzymes"/>
</dbReference>
<evidence type="ECO:0000313" key="6">
    <source>
        <dbReference type="Proteomes" id="UP001302745"/>
    </source>
</evidence>
<protein>
    <recommendedName>
        <fullName evidence="4">SGNH hydrolase-type esterase domain-containing protein</fullName>
    </recommendedName>
</protein>
<keyword evidence="1 3" id="KW-0732">Signal</keyword>
<evidence type="ECO:0000259" key="4">
    <source>
        <dbReference type="Pfam" id="PF13472"/>
    </source>
</evidence>